<feature type="domain" description="F-box" evidence="1">
    <location>
        <begin position="50"/>
        <end position="82"/>
    </location>
</feature>
<dbReference type="SUPFAM" id="SSF81383">
    <property type="entry name" value="F-box domain"/>
    <property type="match status" value="1"/>
</dbReference>
<dbReference type="Gene3D" id="1.20.1280.50">
    <property type="match status" value="1"/>
</dbReference>
<accession>A0A2P2IYX8</accession>
<dbReference type="InterPro" id="IPR001810">
    <property type="entry name" value="F-box_dom"/>
</dbReference>
<dbReference type="AlphaFoldDB" id="A0A2P2IYX8"/>
<protein>
    <recommendedName>
        <fullName evidence="1">F-box domain-containing protein</fullName>
    </recommendedName>
</protein>
<dbReference type="EMBL" id="GGEC01005928">
    <property type="protein sequence ID" value="MBW86411.1"/>
    <property type="molecule type" value="Transcribed_RNA"/>
</dbReference>
<evidence type="ECO:0000259" key="1">
    <source>
        <dbReference type="PROSITE" id="PS50181"/>
    </source>
</evidence>
<dbReference type="Pfam" id="PF00646">
    <property type="entry name" value="F-box"/>
    <property type="match status" value="1"/>
</dbReference>
<sequence length="82" mass="9268">MKMNKKNSCGSHPASHCFFLFFSLSSYPFQVLSLASAIRRTVNRHCLRGKRCLAGLPEELIIEILCRLPVESVVKCILVCKK</sequence>
<name>A0A2P2IYX8_RHIMU</name>
<dbReference type="PROSITE" id="PS50181">
    <property type="entry name" value="FBOX"/>
    <property type="match status" value="1"/>
</dbReference>
<dbReference type="InterPro" id="IPR036047">
    <property type="entry name" value="F-box-like_dom_sf"/>
</dbReference>
<organism evidence="2">
    <name type="scientific">Rhizophora mucronata</name>
    <name type="common">Asiatic mangrove</name>
    <dbReference type="NCBI Taxonomy" id="61149"/>
    <lineage>
        <taxon>Eukaryota</taxon>
        <taxon>Viridiplantae</taxon>
        <taxon>Streptophyta</taxon>
        <taxon>Embryophyta</taxon>
        <taxon>Tracheophyta</taxon>
        <taxon>Spermatophyta</taxon>
        <taxon>Magnoliopsida</taxon>
        <taxon>eudicotyledons</taxon>
        <taxon>Gunneridae</taxon>
        <taxon>Pentapetalae</taxon>
        <taxon>rosids</taxon>
        <taxon>fabids</taxon>
        <taxon>Malpighiales</taxon>
        <taxon>Rhizophoraceae</taxon>
        <taxon>Rhizophora</taxon>
    </lineage>
</organism>
<evidence type="ECO:0000313" key="2">
    <source>
        <dbReference type="EMBL" id="MBW86411.1"/>
    </source>
</evidence>
<reference evidence="2" key="1">
    <citation type="submission" date="2018-02" db="EMBL/GenBank/DDBJ databases">
        <title>Rhizophora mucronata_Transcriptome.</title>
        <authorList>
            <person name="Meera S.P."/>
            <person name="Sreeshan A."/>
            <person name="Augustine A."/>
        </authorList>
    </citation>
    <scope>NUCLEOTIDE SEQUENCE</scope>
    <source>
        <tissue evidence="2">Leaf</tissue>
    </source>
</reference>
<proteinExistence type="predicted"/>